<evidence type="ECO:0000313" key="11">
    <source>
        <dbReference type="Proteomes" id="UP001241571"/>
    </source>
</evidence>
<evidence type="ECO:0000313" key="4">
    <source>
        <dbReference type="EMBL" id="MDT2691030.1"/>
    </source>
</evidence>
<dbReference type="Proteomes" id="UP001241571">
    <property type="component" value="Unassembled WGS sequence"/>
</dbReference>
<dbReference type="Proteomes" id="UP000439965">
    <property type="component" value="Unassembled WGS sequence"/>
</dbReference>
<accession>A0A2A4D9S4</accession>
<evidence type="ECO:0000313" key="7">
    <source>
        <dbReference type="Proteomes" id="UP000439965"/>
    </source>
</evidence>
<gene>
    <name evidence="6" type="ORF">EGM181_01240</name>
    <name evidence="5" type="ORF">GTI89_06135</name>
    <name evidence="2" type="ORF">HWH42_05190</name>
    <name evidence="4" type="ORF">P7E30_12565</name>
    <name evidence="3" type="ORF">QRX88_14845</name>
</gene>
<evidence type="ECO:0000313" key="6">
    <source>
        <dbReference type="EMBL" id="QOG25986.1"/>
    </source>
</evidence>
<reference evidence="6 8" key="2">
    <citation type="submission" date="2020-03" db="EMBL/GenBank/DDBJ databases">
        <title>Characterization of ganglioside-mimicking enterococci.</title>
        <authorList>
            <person name="Patry R.T."/>
            <person name="Nothaft H."/>
            <person name="Bridger R."/>
            <person name="Shajahan A."/>
            <person name="Huynh S."/>
            <person name="Sanchez S."/>
            <person name="Azadi P."/>
            <person name="Cooper K."/>
            <person name="Miller W.G."/>
            <person name="Parker C.T."/>
            <person name="Wells L."/>
            <person name="Szymanski C.M."/>
        </authorList>
    </citation>
    <scope>NUCLEOTIDE SEQUENCE [LARGE SCALE GENOMIC DNA]</scope>
    <source>
        <strain evidence="6 8">EGM181</strain>
    </source>
</reference>
<evidence type="ECO:0000313" key="5">
    <source>
        <dbReference type="EMBL" id="MXS25632.1"/>
    </source>
</evidence>
<proteinExistence type="predicted"/>
<name>A0A2A4D9S4_ENTGA</name>
<evidence type="ECO:0000256" key="1">
    <source>
        <dbReference type="SAM" id="Phobius"/>
    </source>
</evidence>
<reference evidence="3 11" key="5">
    <citation type="submission" date="2023-06" db="EMBL/GenBank/DDBJ databases">
        <title>Acute promotion of culturable opportunistic pathogens and persistent increase of antibiotic resistance following antibiotic exposure in mouse gut microbiota.</title>
        <authorList>
            <person name="Li L."/>
            <person name="Wang B."/>
            <person name="Sun Y."/>
            <person name="Wang M."/>
            <person name="Xu H."/>
        </authorList>
    </citation>
    <scope>NUCLEOTIDE SEQUENCE [LARGE SCALE GENOMIC DNA]</scope>
    <source>
        <strain evidence="3 11">CRI2_2</strain>
    </source>
</reference>
<dbReference type="RefSeq" id="WP_003128429.1">
    <property type="nucleotide sequence ID" value="NZ_BTSN01000006.1"/>
</dbReference>
<reference evidence="2 9" key="3">
    <citation type="submission" date="2020-06" db="EMBL/GenBank/DDBJ databases">
        <title>Crossreactivity between MHC class I-restricted antigens from cancer cells and an enterococcal bacteriophage.</title>
        <authorList>
            <person name="Fluckiger A."/>
            <person name="Daillere R."/>
            <person name="Sassi M."/>
            <person name="Cattoir V."/>
            <person name="Kroemer G."/>
            <person name="Zitvogel L."/>
        </authorList>
    </citation>
    <scope>NUCLEOTIDE SEQUENCE [LARGE SCALE GENOMIC DNA]</scope>
    <source>
        <strain evidence="2 9">EG4</strain>
    </source>
</reference>
<reference evidence="4" key="4">
    <citation type="submission" date="2023-03" db="EMBL/GenBank/DDBJ databases">
        <authorList>
            <person name="Shen W."/>
            <person name="Cai J."/>
        </authorList>
    </citation>
    <scope>NUCLEOTIDE SEQUENCE</scope>
    <source>
        <strain evidence="4">K69-2</strain>
    </source>
</reference>
<dbReference type="EMBL" id="JASUBT010000012">
    <property type="protein sequence ID" value="MDL4936982.1"/>
    <property type="molecule type" value="Genomic_DNA"/>
</dbReference>
<evidence type="ECO:0000313" key="10">
    <source>
        <dbReference type="Proteomes" id="UP001183682"/>
    </source>
</evidence>
<evidence type="ECO:0000313" key="8">
    <source>
        <dbReference type="Proteomes" id="UP000516696"/>
    </source>
</evidence>
<protein>
    <submittedName>
        <fullName evidence="4">Uncharacterized protein</fullName>
    </submittedName>
</protein>
<keyword evidence="1" id="KW-0472">Membrane</keyword>
<dbReference type="EMBL" id="WVTI01000004">
    <property type="protein sequence ID" value="MXS25632.1"/>
    <property type="molecule type" value="Genomic_DNA"/>
</dbReference>
<keyword evidence="1" id="KW-0812">Transmembrane</keyword>
<dbReference type="EMBL" id="CP050485">
    <property type="protein sequence ID" value="QOG25986.1"/>
    <property type="molecule type" value="Genomic_DNA"/>
</dbReference>
<organism evidence="4 10">
    <name type="scientific">Enterococcus gallinarum</name>
    <dbReference type="NCBI Taxonomy" id="1353"/>
    <lineage>
        <taxon>Bacteria</taxon>
        <taxon>Bacillati</taxon>
        <taxon>Bacillota</taxon>
        <taxon>Bacilli</taxon>
        <taxon>Lactobacillales</taxon>
        <taxon>Enterococcaceae</taxon>
        <taxon>Enterococcus</taxon>
    </lineage>
</organism>
<feature type="transmembrane region" description="Helical" evidence="1">
    <location>
        <begin position="21"/>
        <end position="45"/>
    </location>
</feature>
<evidence type="ECO:0000313" key="3">
    <source>
        <dbReference type="EMBL" id="MDL4936982.1"/>
    </source>
</evidence>
<dbReference type="EMBL" id="JARPZN010000009">
    <property type="protein sequence ID" value="MDT2691030.1"/>
    <property type="molecule type" value="Genomic_DNA"/>
</dbReference>
<dbReference type="Proteomes" id="UP001183682">
    <property type="component" value="Unassembled WGS sequence"/>
</dbReference>
<reference evidence="5 7" key="1">
    <citation type="submission" date="2019-04" db="EMBL/GenBank/DDBJ databases">
        <title>Step-wise assembly of the neonatal virome modulated by breast feeding.</title>
        <authorList>
            <person name="Liang G."/>
            <person name="Bushman F."/>
        </authorList>
    </citation>
    <scope>NUCLEOTIDE SEQUENCE [LARGE SCALE GENOMIC DNA]</scope>
    <source>
        <strain evidence="5 7">E3404</strain>
    </source>
</reference>
<keyword evidence="1" id="KW-1133">Transmembrane helix</keyword>
<dbReference type="EMBL" id="JABXJK010000013">
    <property type="protein sequence ID" value="MBA0971996.1"/>
    <property type="molecule type" value="Genomic_DNA"/>
</dbReference>
<dbReference type="Proteomes" id="UP000516696">
    <property type="component" value="Chromosome"/>
</dbReference>
<dbReference type="AlphaFoldDB" id="A0A2A4D9S4"/>
<sequence length="159" mass="17699">MKPIIKETLQKKKTKREKISYLAYAYKEWLIAGLAVILVGGSLIYSMTRPKEVVYTVAVVSETSEQQPTQSEFEKAATDWVKQNVAPDHEITVTFVSYEDPAAVQAFTTRLAAGAIQAVIFDASEADMWVERFGSSELPKEPLQVAGHEYVVQITNNGK</sequence>
<evidence type="ECO:0000313" key="9">
    <source>
        <dbReference type="Proteomes" id="UP000571857"/>
    </source>
</evidence>
<dbReference type="Proteomes" id="UP000571857">
    <property type="component" value="Unassembled WGS sequence"/>
</dbReference>
<evidence type="ECO:0000313" key="2">
    <source>
        <dbReference type="EMBL" id="MBA0971996.1"/>
    </source>
</evidence>